<dbReference type="SUPFAM" id="SSF47473">
    <property type="entry name" value="EF-hand"/>
    <property type="match status" value="2"/>
</dbReference>
<feature type="non-terminal residue" evidence="1">
    <location>
        <position position="277"/>
    </location>
</feature>
<dbReference type="Proteomes" id="UP001152795">
    <property type="component" value="Unassembled WGS sequence"/>
</dbReference>
<dbReference type="CDD" id="cd00052">
    <property type="entry name" value="EH"/>
    <property type="match status" value="2"/>
</dbReference>
<gene>
    <name evidence="1" type="ORF">PACLA_8A057060</name>
</gene>
<dbReference type="SMART" id="SM00054">
    <property type="entry name" value="EFh"/>
    <property type="match status" value="3"/>
</dbReference>
<dbReference type="InterPro" id="IPR018247">
    <property type="entry name" value="EF_Hand_1_Ca_BS"/>
</dbReference>
<dbReference type="Pfam" id="PF12763">
    <property type="entry name" value="EH"/>
    <property type="match status" value="2"/>
</dbReference>
<dbReference type="InterPro" id="IPR011992">
    <property type="entry name" value="EF-hand-dom_pair"/>
</dbReference>
<dbReference type="EMBL" id="CACRXK020016029">
    <property type="protein sequence ID" value="CAB4029233.1"/>
    <property type="molecule type" value="Genomic_DNA"/>
</dbReference>
<dbReference type="AlphaFoldDB" id="A0A6S7KM48"/>
<name>A0A6S7KM48_PARCT</name>
<dbReference type="SMART" id="SM00027">
    <property type="entry name" value="EH"/>
    <property type="match status" value="2"/>
</dbReference>
<dbReference type="GO" id="GO:0006897">
    <property type="term" value="P:endocytosis"/>
    <property type="evidence" value="ECO:0007669"/>
    <property type="project" value="TreeGrafter"/>
</dbReference>
<dbReference type="PROSITE" id="PS50031">
    <property type="entry name" value="EH"/>
    <property type="match status" value="2"/>
</dbReference>
<reference evidence="1" key="1">
    <citation type="submission" date="2020-04" db="EMBL/GenBank/DDBJ databases">
        <authorList>
            <person name="Alioto T."/>
            <person name="Alioto T."/>
            <person name="Gomez Garrido J."/>
        </authorList>
    </citation>
    <scope>NUCLEOTIDE SEQUENCE</scope>
    <source>
        <strain evidence="1">A484AB</strain>
    </source>
</reference>
<evidence type="ECO:0000313" key="2">
    <source>
        <dbReference type="Proteomes" id="UP001152795"/>
    </source>
</evidence>
<dbReference type="PANTHER" id="PTHR11216:SF176">
    <property type="entry name" value="EPIDERMAL GROWTH FACTOR RECEPTOR PATHWAY SUBSTRATE CLONE 15, ISOFORM A"/>
    <property type="match status" value="1"/>
</dbReference>
<organism evidence="1 2">
    <name type="scientific">Paramuricea clavata</name>
    <name type="common">Red gorgonian</name>
    <name type="synonym">Violescent sea-whip</name>
    <dbReference type="NCBI Taxonomy" id="317549"/>
    <lineage>
        <taxon>Eukaryota</taxon>
        <taxon>Metazoa</taxon>
        <taxon>Cnidaria</taxon>
        <taxon>Anthozoa</taxon>
        <taxon>Octocorallia</taxon>
        <taxon>Malacalcyonacea</taxon>
        <taxon>Plexauridae</taxon>
        <taxon>Paramuricea</taxon>
    </lineage>
</organism>
<protein>
    <submittedName>
        <fullName evidence="1">Epidermal growth factor receptor substrate 15-like 1</fullName>
    </submittedName>
</protein>
<dbReference type="PANTHER" id="PTHR11216">
    <property type="entry name" value="EH DOMAIN"/>
    <property type="match status" value="1"/>
</dbReference>
<keyword evidence="1" id="KW-0675">Receptor</keyword>
<dbReference type="OrthoDB" id="524326at2759"/>
<dbReference type="GO" id="GO:0005737">
    <property type="term" value="C:cytoplasm"/>
    <property type="evidence" value="ECO:0007669"/>
    <property type="project" value="TreeGrafter"/>
</dbReference>
<dbReference type="GO" id="GO:0005886">
    <property type="term" value="C:plasma membrane"/>
    <property type="evidence" value="ECO:0007669"/>
    <property type="project" value="TreeGrafter"/>
</dbReference>
<dbReference type="PROSITE" id="PS00018">
    <property type="entry name" value="EF_HAND_1"/>
    <property type="match status" value="2"/>
</dbReference>
<evidence type="ECO:0000313" key="1">
    <source>
        <dbReference type="EMBL" id="CAB4029233.1"/>
    </source>
</evidence>
<dbReference type="InterPro" id="IPR000261">
    <property type="entry name" value="EH_dom"/>
</dbReference>
<dbReference type="InterPro" id="IPR002048">
    <property type="entry name" value="EF_hand_dom"/>
</dbReference>
<accession>A0A6S7KM48</accession>
<dbReference type="PROSITE" id="PS50222">
    <property type="entry name" value="EF_HAND_2"/>
    <property type="match status" value="2"/>
</dbReference>
<dbReference type="GO" id="GO:0016197">
    <property type="term" value="P:endosomal transport"/>
    <property type="evidence" value="ECO:0007669"/>
    <property type="project" value="TreeGrafter"/>
</dbReference>
<dbReference type="Gene3D" id="1.10.238.10">
    <property type="entry name" value="EF-hand"/>
    <property type="match status" value="2"/>
</dbReference>
<comment type="caution">
    <text evidence="1">The sequence shown here is derived from an EMBL/GenBank/DDBJ whole genome shotgun (WGS) entry which is preliminary data.</text>
</comment>
<dbReference type="GO" id="GO:0005509">
    <property type="term" value="F:calcium ion binding"/>
    <property type="evidence" value="ECO:0007669"/>
    <property type="project" value="InterPro"/>
</dbReference>
<sequence>GVEKTKYDGIFESLVPVNGLLSGDKVKPVLLNSKLQVDVLGRVWDLSDIDKDGMLDKDEFAVAMYLVYKALDGETVPHILPSRLVPPSKRSLVRGSPNISPGVSPTPNMVSATVLHGSKEAPWVVTAAEKSKYDALFKTADKDNDNLVTGDEVKNIFMASGLPQPLLAHIWGLCDVNNTGRLNGEQFCLAMYLIHQKVKGIEPPQTLPPEMIPPSMRVAGQALVVPASSAIDDANKVSFGINMDAKIKQTVTNKLKEFLVEFRPVATFLQGDNSGEC</sequence>
<proteinExistence type="predicted"/>
<keyword evidence="2" id="KW-1185">Reference proteome</keyword>